<evidence type="ECO:0000313" key="3">
    <source>
        <dbReference type="Proteomes" id="UP000612585"/>
    </source>
</evidence>
<comment type="caution">
    <text evidence="2">The sequence shown here is derived from an EMBL/GenBank/DDBJ whole genome shotgun (WGS) entry which is preliminary data.</text>
</comment>
<dbReference type="RefSeq" id="WP_203987087.1">
    <property type="nucleotide sequence ID" value="NZ_BOPG01000005.1"/>
</dbReference>
<accession>A0A8J3YYU8</accession>
<keyword evidence="1" id="KW-1133">Transmembrane helix</keyword>
<keyword evidence="1" id="KW-0472">Membrane</keyword>
<feature type="transmembrane region" description="Helical" evidence="1">
    <location>
        <begin position="6"/>
        <end position="23"/>
    </location>
</feature>
<sequence>MGVLQWVGIGVLIVLLALAALFFRRAAITRGGGTIDVSLRLTTLVAGRGWSHGLARFKGDELRWYRVFSFSPRPRRILSRRDVSVQGRRQPDDAERFTMPADWVVIRCADRRSSVEIAMARSTLTGFLSWIEAAPPGSSSRRLAAPPH</sequence>
<organism evidence="2 3">
    <name type="scientific">Virgisporangium aurantiacum</name>
    <dbReference type="NCBI Taxonomy" id="175570"/>
    <lineage>
        <taxon>Bacteria</taxon>
        <taxon>Bacillati</taxon>
        <taxon>Actinomycetota</taxon>
        <taxon>Actinomycetes</taxon>
        <taxon>Micromonosporales</taxon>
        <taxon>Micromonosporaceae</taxon>
        <taxon>Virgisporangium</taxon>
    </lineage>
</organism>
<protein>
    <recommendedName>
        <fullName evidence="4">DUF2550 domain-containing protein</fullName>
    </recommendedName>
</protein>
<keyword evidence="3" id="KW-1185">Reference proteome</keyword>
<evidence type="ECO:0000256" key="1">
    <source>
        <dbReference type="SAM" id="Phobius"/>
    </source>
</evidence>
<proteinExistence type="predicted"/>
<evidence type="ECO:0000313" key="2">
    <source>
        <dbReference type="EMBL" id="GIJ53178.1"/>
    </source>
</evidence>
<name>A0A8J3YYU8_9ACTN</name>
<dbReference type="Pfam" id="PF10739">
    <property type="entry name" value="DUF2550"/>
    <property type="match status" value="1"/>
</dbReference>
<gene>
    <name evidence="2" type="ORF">Vau01_006940</name>
</gene>
<dbReference type="Proteomes" id="UP000612585">
    <property type="component" value="Unassembled WGS sequence"/>
</dbReference>
<dbReference type="InterPro" id="IPR019675">
    <property type="entry name" value="DUF2550"/>
</dbReference>
<reference evidence="2" key="1">
    <citation type="submission" date="2021-01" db="EMBL/GenBank/DDBJ databases">
        <title>Whole genome shotgun sequence of Virgisporangium aurantiacum NBRC 16421.</title>
        <authorList>
            <person name="Komaki H."/>
            <person name="Tamura T."/>
        </authorList>
    </citation>
    <scope>NUCLEOTIDE SEQUENCE</scope>
    <source>
        <strain evidence="2">NBRC 16421</strain>
    </source>
</reference>
<dbReference type="EMBL" id="BOPG01000005">
    <property type="protein sequence ID" value="GIJ53178.1"/>
    <property type="molecule type" value="Genomic_DNA"/>
</dbReference>
<evidence type="ECO:0008006" key="4">
    <source>
        <dbReference type="Google" id="ProtNLM"/>
    </source>
</evidence>
<keyword evidence="1" id="KW-0812">Transmembrane</keyword>
<dbReference type="AlphaFoldDB" id="A0A8J3YYU8"/>